<dbReference type="AlphaFoldDB" id="A0A0G0X7G1"/>
<gene>
    <name evidence="3" type="ORF">UU77_C0010G0033</name>
</gene>
<accession>A0A0G0X7G1</accession>
<evidence type="ECO:0000313" key="3">
    <source>
        <dbReference type="EMBL" id="KKS21009.1"/>
    </source>
</evidence>
<keyword evidence="1" id="KW-0812">Transmembrane</keyword>
<dbReference type="InterPro" id="IPR013783">
    <property type="entry name" value="Ig-like_fold"/>
</dbReference>
<evidence type="ECO:0000259" key="2">
    <source>
        <dbReference type="PROSITE" id="PS50853"/>
    </source>
</evidence>
<dbReference type="EMBL" id="LCBX01000010">
    <property type="protein sequence ID" value="KKS21009.1"/>
    <property type="molecule type" value="Genomic_DNA"/>
</dbReference>
<sequence>MSDKKILIIKLAIPIFIALFGILFTGDKTYAACRCNYSFCNSNACAFDPDEPHLFHGTEYFGSGCTDDSTCSVPTSGGDTWTGPCGQCDFGYGDNSNANSFFRCTASCTSGGGGGLGGPAGDKQGAVRGSVLADMNGNGSFEFTPADTFARTGSAAEACSNNKSSIGLNFATSGAADMVDHFECSSYPSGVSHSEYVSKTFGFVNDAAEYEYQDITLLPPTGFSCSSSTVEWQLSWCDTWGENCGGVSSGTGCTSHARIRAGGSNRNRLDWYLSNTPANTAPTSTFRASTCTPNVTNNVTPGVTRLVTTDTFDTTDNLVNVNLYRRQATVSGSTVTWPPYTSAHVILADNFPVRGSRITNLSWIPPLTGGYFQFTMDARDNAGLGCSGNPNITTFPVGITTKYYDCDIPDRDVCTFKVCPVAPGPVSGLACSTTTTNQIRVNWGALSSSSWGFPCGIGANSYNIEYKLASSSVWNSISVGSAFTTYQTPPTLIANTAYNFRIRSSNGEAFSAYSPATPITCTTGSATPGWFTSTGGDVYAGKTGIRLTQPTIINSGWTAAALAKKNAFWSNPQEWIAGFVMGGKPAYTDLGKIIILRNGTITDDSRISESGIFQYVKNMPVKDLWPSKFRNASNNYFFNVPAGAVPTTTLTGLNKDKAYYTASTALFSSGAVYSVNDNGVAVIYLTGSTPITISGNIRSSNPLRRLVLVTNRNIVISPSIGQSVTSEATQAHIEMAILTSGTISFPSINPGTGTDSTVIVEGPVVAANRVTFGRSRGSINNNDSPSEHIKYNARIIDRITSQERTSIIPNYTGLTTNEIIWMY</sequence>
<keyword evidence="1" id="KW-1133">Transmembrane helix</keyword>
<feature type="domain" description="Fibronectin type-III" evidence="2">
    <location>
        <begin position="422"/>
        <end position="526"/>
    </location>
</feature>
<dbReference type="Proteomes" id="UP000034507">
    <property type="component" value="Unassembled WGS sequence"/>
</dbReference>
<dbReference type="Gene3D" id="2.60.40.10">
    <property type="entry name" value="Immunoglobulins"/>
    <property type="match status" value="1"/>
</dbReference>
<dbReference type="InterPro" id="IPR003961">
    <property type="entry name" value="FN3_dom"/>
</dbReference>
<dbReference type="PROSITE" id="PS50853">
    <property type="entry name" value="FN3"/>
    <property type="match status" value="1"/>
</dbReference>
<evidence type="ECO:0000256" key="1">
    <source>
        <dbReference type="SAM" id="Phobius"/>
    </source>
</evidence>
<name>A0A0G0X7G1_UNCKA</name>
<evidence type="ECO:0000313" key="4">
    <source>
        <dbReference type="Proteomes" id="UP000034507"/>
    </source>
</evidence>
<dbReference type="InterPro" id="IPR036116">
    <property type="entry name" value="FN3_sf"/>
</dbReference>
<dbReference type="PATRIC" id="fig|1619119.3.peg.351"/>
<dbReference type="CDD" id="cd00063">
    <property type="entry name" value="FN3"/>
    <property type="match status" value="1"/>
</dbReference>
<feature type="transmembrane region" description="Helical" evidence="1">
    <location>
        <begin position="7"/>
        <end position="26"/>
    </location>
</feature>
<comment type="caution">
    <text evidence="3">The sequence shown here is derived from an EMBL/GenBank/DDBJ whole genome shotgun (WGS) entry which is preliminary data.</text>
</comment>
<organism evidence="3 4">
    <name type="scientific">candidate division WWE3 bacterium GW2011_GWC1_41_7</name>
    <dbReference type="NCBI Taxonomy" id="1619119"/>
    <lineage>
        <taxon>Bacteria</taxon>
        <taxon>Katanobacteria</taxon>
    </lineage>
</organism>
<dbReference type="SMART" id="SM00060">
    <property type="entry name" value="FN3"/>
    <property type="match status" value="1"/>
</dbReference>
<proteinExistence type="predicted"/>
<reference evidence="3 4" key="1">
    <citation type="journal article" date="2015" name="Nature">
        <title>rRNA introns, odd ribosomes, and small enigmatic genomes across a large radiation of phyla.</title>
        <authorList>
            <person name="Brown C.T."/>
            <person name="Hug L.A."/>
            <person name="Thomas B.C."/>
            <person name="Sharon I."/>
            <person name="Castelle C.J."/>
            <person name="Singh A."/>
            <person name="Wilkins M.J."/>
            <person name="Williams K.H."/>
            <person name="Banfield J.F."/>
        </authorList>
    </citation>
    <scope>NUCLEOTIDE SEQUENCE [LARGE SCALE GENOMIC DNA]</scope>
</reference>
<keyword evidence="1" id="KW-0472">Membrane</keyword>
<protein>
    <recommendedName>
        <fullName evidence="2">Fibronectin type-III domain-containing protein</fullName>
    </recommendedName>
</protein>
<dbReference type="SUPFAM" id="SSF49265">
    <property type="entry name" value="Fibronectin type III"/>
    <property type="match status" value="1"/>
</dbReference>